<proteinExistence type="predicted"/>
<organism evidence="3 4">
    <name type="scientific">Catellatospora citrea</name>
    <dbReference type="NCBI Taxonomy" id="53366"/>
    <lineage>
        <taxon>Bacteria</taxon>
        <taxon>Bacillati</taxon>
        <taxon>Actinomycetota</taxon>
        <taxon>Actinomycetes</taxon>
        <taxon>Micromonosporales</taxon>
        <taxon>Micromonosporaceae</taxon>
        <taxon>Catellatospora</taxon>
    </lineage>
</organism>
<dbReference type="SUPFAM" id="SSF56436">
    <property type="entry name" value="C-type lectin-like"/>
    <property type="match status" value="1"/>
</dbReference>
<dbReference type="AlphaFoldDB" id="A0A8J3P3N4"/>
<feature type="region of interest" description="Disordered" evidence="1">
    <location>
        <begin position="1"/>
        <end position="24"/>
    </location>
</feature>
<evidence type="ECO:0000256" key="1">
    <source>
        <dbReference type="SAM" id="MobiDB-lite"/>
    </source>
</evidence>
<dbReference type="InterPro" id="IPR005532">
    <property type="entry name" value="SUMF_dom"/>
</dbReference>
<protein>
    <recommendedName>
        <fullName evidence="2">Sulfatase-modifying factor enzyme-like domain-containing protein</fullName>
    </recommendedName>
</protein>
<evidence type="ECO:0000313" key="3">
    <source>
        <dbReference type="EMBL" id="GIG02806.1"/>
    </source>
</evidence>
<dbReference type="PANTHER" id="PTHR23150">
    <property type="entry name" value="SULFATASE MODIFYING FACTOR 1, 2"/>
    <property type="match status" value="1"/>
</dbReference>
<accession>A0A8J3P3N4</accession>
<dbReference type="InterPro" id="IPR051043">
    <property type="entry name" value="Sulfatase_Mod_Factor_Kinase"/>
</dbReference>
<feature type="domain" description="Sulfatase-modifying factor enzyme-like" evidence="2">
    <location>
        <begin position="23"/>
        <end position="324"/>
    </location>
</feature>
<gene>
    <name evidence="3" type="ORF">Cci01nite_78990</name>
</gene>
<dbReference type="InterPro" id="IPR016187">
    <property type="entry name" value="CTDL_fold"/>
</dbReference>
<dbReference type="EMBL" id="BONH01000060">
    <property type="protein sequence ID" value="GIG02806.1"/>
    <property type="molecule type" value="Genomic_DNA"/>
</dbReference>
<dbReference type="PANTHER" id="PTHR23150:SF19">
    <property type="entry name" value="FORMYLGLYCINE-GENERATING ENZYME"/>
    <property type="match status" value="1"/>
</dbReference>
<dbReference type="Gene3D" id="3.90.1580.10">
    <property type="entry name" value="paralog of FGE (formylglycine-generating enzyme)"/>
    <property type="match status" value="1"/>
</dbReference>
<comment type="caution">
    <text evidence="3">The sequence shown here is derived from an EMBL/GenBank/DDBJ whole genome shotgun (WGS) entry which is preliminary data.</text>
</comment>
<dbReference type="InterPro" id="IPR042095">
    <property type="entry name" value="SUMF_sf"/>
</dbReference>
<evidence type="ECO:0000313" key="4">
    <source>
        <dbReference type="Proteomes" id="UP000659904"/>
    </source>
</evidence>
<sequence>MSRPITLTRPGRDGEAPGAPPRPGMVWLPGGTFRMGSDAHYPEEAPAHPARVGGFWIDRQQVTNRQFAEFVRRTGHVTVAETAPDPADYPGADPSLLVPASVVFVRPSRRVDLRDVRNWWQLRPGADWRHPYGPGSDLRGLDDHPVVHVAWADVAAYAAWAGGDLPTEAEWEYAASGGAAEPAEYAWGDELTPGGQHLANVWQGEFPVLNLAADGYEATAPVGSFPPNAFGLHDMIGNVWEWTSDWYGPHDTAGEHACCASANPRGGVEQASCDPATPAVRIPRRVMKGGSFLCAPNYCRRYRPAARMPQAVDTSTCHLGFRLVIRP</sequence>
<keyword evidence="4" id="KW-1185">Reference proteome</keyword>
<dbReference type="GO" id="GO:0120147">
    <property type="term" value="F:formylglycine-generating oxidase activity"/>
    <property type="evidence" value="ECO:0007669"/>
    <property type="project" value="TreeGrafter"/>
</dbReference>
<dbReference type="Proteomes" id="UP000659904">
    <property type="component" value="Unassembled WGS sequence"/>
</dbReference>
<dbReference type="Pfam" id="PF03781">
    <property type="entry name" value="FGE-sulfatase"/>
    <property type="match status" value="1"/>
</dbReference>
<evidence type="ECO:0000259" key="2">
    <source>
        <dbReference type="Pfam" id="PF03781"/>
    </source>
</evidence>
<name>A0A8J3P3N4_9ACTN</name>
<reference evidence="3 4" key="1">
    <citation type="submission" date="2021-01" db="EMBL/GenBank/DDBJ databases">
        <title>Whole genome shotgun sequence of Catellatospora citrea NBRC 14495.</title>
        <authorList>
            <person name="Komaki H."/>
            <person name="Tamura T."/>
        </authorList>
    </citation>
    <scope>NUCLEOTIDE SEQUENCE [LARGE SCALE GENOMIC DNA]</scope>
    <source>
        <strain evidence="3 4">NBRC 14495</strain>
    </source>
</reference>